<sequence length="253" mass="26788">MYLKNLLDQDKMLITAWSGSASPEMAGLMAACPFDTVTIDMQHGAHSESTAFASVRGIVAANKPAILRIPVGRNDLASRGLDMGFEAVIAPMINSVADARAFGRAMKYPPLGERSWGPTKALQVYSDFTPARYFAEANARTVSLAMIETREAFAVLDEILETDGIDGIFVGPSDLSISWFNGAGVDPHNAELQDVIAEIGGRARAAGKHAAIFAVDPADVPRFASMGYRLAALNTDPGLMQAGAAVMLGKARG</sequence>
<comment type="similarity">
    <text evidence="1">Belongs to the HpcH/HpaI aldolase family.</text>
</comment>
<dbReference type="STRING" id="1480615.AWJ14_00395"/>
<dbReference type="Gene3D" id="3.20.20.60">
    <property type="entry name" value="Phosphoenolpyruvate-binding domains"/>
    <property type="match status" value="1"/>
</dbReference>
<keyword evidence="6" id="KW-1185">Reference proteome</keyword>
<proteinExistence type="inferred from homology"/>
<evidence type="ECO:0000313" key="5">
    <source>
        <dbReference type="EMBL" id="OCW58722.1"/>
    </source>
</evidence>
<dbReference type="PANTHER" id="PTHR30502:SF0">
    <property type="entry name" value="PHOSPHOENOLPYRUVATE CARBOXYLASE FAMILY PROTEIN"/>
    <property type="match status" value="1"/>
</dbReference>
<dbReference type="OrthoDB" id="9802624at2"/>
<dbReference type="Pfam" id="PF03328">
    <property type="entry name" value="HpcH_HpaI"/>
    <property type="match status" value="1"/>
</dbReference>
<keyword evidence="2" id="KW-0479">Metal-binding</keyword>
<feature type="domain" description="HpcH/HpaI aldolase/citrate lyase" evidence="4">
    <location>
        <begin position="16"/>
        <end position="237"/>
    </location>
</feature>
<dbReference type="AlphaFoldDB" id="A0A1C1YZ24"/>
<dbReference type="GO" id="GO:0005737">
    <property type="term" value="C:cytoplasm"/>
    <property type="evidence" value="ECO:0007669"/>
    <property type="project" value="TreeGrafter"/>
</dbReference>
<reference evidence="5 6" key="1">
    <citation type="submission" date="2015-12" db="EMBL/GenBank/DDBJ databases">
        <authorList>
            <person name="Shamseldin A."/>
            <person name="Moawad H."/>
            <person name="Abd El-Rahim W.M."/>
            <person name="Sadowsky M.J."/>
        </authorList>
    </citation>
    <scope>NUCLEOTIDE SEQUENCE [LARGE SCALE GENOMIC DNA]</scope>
    <source>
        <strain evidence="5 6">JC234</strain>
    </source>
</reference>
<gene>
    <name evidence="5" type="ORF">AWJ14_00395</name>
</gene>
<evidence type="ECO:0000256" key="1">
    <source>
        <dbReference type="ARBA" id="ARBA00005568"/>
    </source>
</evidence>
<evidence type="ECO:0000313" key="6">
    <source>
        <dbReference type="Proteomes" id="UP000094795"/>
    </source>
</evidence>
<dbReference type="InterPro" id="IPR040442">
    <property type="entry name" value="Pyrv_kinase-like_dom_sf"/>
</dbReference>
<dbReference type="InterPro" id="IPR015813">
    <property type="entry name" value="Pyrv/PenolPyrv_kinase-like_dom"/>
</dbReference>
<keyword evidence="3" id="KW-0456">Lyase</keyword>
<evidence type="ECO:0000256" key="3">
    <source>
        <dbReference type="ARBA" id="ARBA00023239"/>
    </source>
</evidence>
<accession>A0A1C1YZ24</accession>
<protein>
    <submittedName>
        <fullName evidence="5">2,4-dihydroxyhept-2-ene-1,7-dioic acid aldolase</fullName>
    </submittedName>
</protein>
<comment type="caution">
    <text evidence="5">The sequence shown here is derived from an EMBL/GenBank/DDBJ whole genome shotgun (WGS) entry which is preliminary data.</text>
</comment>
<dbReference type="InterPro" id="IPR050251">
    <property type="entry name" value="HpcH-HpaI_aldolase"/>
</dbReference>
<dbReference type="EMBL" id="LQZT01000004">
    <property type="protein sequence ID" value="OCW58722.1"/>
    <property type="molecule type" value="Genomic_DNA"/>
</dbReference>
<evidence type="ECO:0000256" key="2">
    <source>
        <dbReference type="ARBA" id="ARBA00022723"/>
    </source>
</evidence>
<dbReference type="RefSeq" id="WP_066175778.1">
    <property type="nucleotide sequence ID" value="NZ_LQZT01000004.1"/>
</dbReference>
<evidence type="ECO:0000259" key="4">
    <source>
        <dbReference type="Pfam" id="PF03328"/>
    </source>
</evidence>
<dbReference type="GO" id="GO:0016832">
    <property type="term" value="F:aldehyde-lyase activity"/>
    <property type="evidence" value="ECO:0007669"/>
    <property type="project" value="TreeGrafter"/>
</dbReference>
<dbReference type="Proteomes" id="UP000094795">
    <property type="component" value="Unassembled WGS sequence"/>
</dbReference>
<dbReference type="PANTHER" id="PTHR30502">
    <property type="entry name" value="2-KETO-3-DEOXY-L-RHAMNONATE ALDOLASE"/>
    <property type="match status" value="1"/>
</dbReference>
<name>A0A1C1YZ24_9HYPH</name>
<organism evidence="5 6">
    <name type="scientific">Hoeflea olei</name>
    <dbReference type="NCBI Taxonomy" id="1480615"/>
    <lineage>
        <taxon>Bacteria</taxon>
        <taxon>Pseudomonadati</taxon>
        <taxon>Pseudomonadota</taxon>
        <taxon>Alphaproteobacteria</taxon>
        <taxon>Hyphomicrobiales</taxon>
        <taxon>Rhizobiaceae</taxon>
        <taxon>Hoeflea</taxon>
    </lineage>
</organism>
<dbReference type="InterPro" id="IPR005000">
    <property type="entry name" value="Aldolase/citrate-lyase_domain"/>
</dbReference>
<dbReference type="SUPFAM" id="SSF51621">
    <property type="entry name" value="Phosphoenolpyruvate/pyruvate domain"/>
    <property type="match status" value="1"/>
</dbReference>
<dbReference type="GO" id="GO:0046872">
    <property type="term" value="F:metal ion binding"/>
    <property type="evidence" value="ECO:0007669"/>
    <property type="project" value="UniProtKB-KW"/>
</dbReference>